<gene>
    <name evidence="3" type="ORF">CSAL01_10110</name>
</gene>
<protein>
    <recommendedName>
        <fullName evidence="5">Major facilitator superfamily transporter</fullName>
    </recommendedName>
</protein>
<keyword evidence="2" id="KW-0812">Transmembrane</keyword>
<organism evidence="3 4">
    <name type="scientific">Colletotrichum salicis</name>
    <dbReference type="NCBI Taxonomy" id="1209931"/>
    <lineage>
        <taxon>Eukaryota</taxon>
        <taxon>Fungi</taxon>
        <taxon>Dikarya</taxon>
        <taxon>Ascomycota</taxon>
        <taxon>Pezizomycotina</taxon>
        <taxon>Sordariomycetes</taxon>
        <taxon>Hypocreomycetidae</taxon>
        <taxon>Glomerellales</taxon>
        <taxon>Glomerellaceae</taxon>
        <taxon>Colletotrichum</taxon>
        <taxon>Colletotrichum acutatum species complex</taxon>
    </lineage>
</organism>
<dbReference type="Proteomes" id="UP000070121">
    <property type="component" value="Unassembled WGS sequence"/>
</dbReference>
<reference evidence="3 4" key="1">
    <citation type="submission" date="2014-02" db="EMBL/GenBank/DDBJ databases">
        <title>The genome sequence of Colletotrichum salicis CBS 607.94.</title>
        <authorList>
            <person name="Baroncelli R."/>
            <person name="Thon M.R."/>
        </authorList>
    </citation>
    <scope>NUCLEOTIDE SEQUENCE [LARGE SCALE GENOMIC DNA]</scope>
    <source>
        <strain evidence="3 4">CBS 607.94</strain>
    </source>
</reference>
<keyword evidence="2" id="KW-1133">Transmembrane helix</keyword>
<evidence type="ECO:0000256" key="1">
    <source>
        <dbReference type="SAM" id="MobiDB-lite"/>
    </source>
</evidence>
<keyword evidence="4" id="KW-1185">Reference proteome</keyword>
<accession>A0A135U952</accession>
<feature type="region of interest" description="Disordered" evidence="1">
    <location>
        <begin position="1"/>
        <end position="38"/>
    </location>
</feature>
<proteinExistence type="predicted"/>
<evidence type="ECO:0000256" key="2">
    <source>
        <dbReference type="SAM" id="Phobius"/>
    </source>
</evidence>
<dbReference type="AlphaFoldDB" id="A0A135U952"/>
<comment type="caution">
    <text evidence="3">The sequence shown here is derived from an EMBL/GenBank/DDBJ whole genome shotgun (WGS) entry which is preliminary data.</text>
</comment>
<feature type="transmembrane region" description="Helical" evidence="2">
    <location>
        <begin position="51"/>
        <end position="72"/>
    </location>
</feature>
<feature type="compositionally biased region" description="Polar residues" evidence="1">
    <location>
        <begin position="26"/>
        <end position="38"/>
    </location>
</feature>
<evidence type="ECO:0008006" key="5">
    <source>
        <dbReference type="Google" id="ProtNLM"/>
    </source>
</evidence>
<name>A0A135U952_9PEZI</name>
<keyword evidence="2" id="KW-0472">Membrane</keyword>
<evidence type="ECO:0000313" key="3">
    <source>
        <dbReference type="EMBL" id="KXH56912.1"/>
    </source>
</evidence>
<dbReference type="EMBL" id="JFFI01001634">
    <property type="protein sequence ID" value="KXH56912.1"/>
    <property type="molecule type" value="Genomic_DNA"/>
</dbReference>
<sequence length="101" mass="10621">MTSVSTPSDGRNMNGEASEGLVESAPASTTHAAGNTKRSGLVSSELHGFKLYMVLIGVCFGAFVMALDVYIIGTVRHPANTYTRSLSLSLPIRGQTDFALA</sequence>
<feature type="compositionally biased region" description="Polar residues" evidence="1">
    <location>
        <begin position="1"/>
        <end position="11"/>
    </location>
</feature>
<evidence type="ECO:0000313" key="4">
    <source>
        <dbReference type="Proteomes" id="UP000070121"/>
    </source>
</evidence>